<keyword evidence="3" id="KW-1185">Reference proteome</keyword>
<sequence length="619" mass="67663">MRSEFFSILVDECRDVSVKEQMGVVVRYVDKNGCVIERFLGVVHVSDTTATSLEKVLDYLSSTYDLSISSLRGQGYDGASNMRGEFNGLKSLILKRNSSAYYVHCFAHQLQLTIVAVAKKHKIVGSFYNSISRLCNTVGGSCKRRDILREKQRENIIKEIASDEISTGRGLNQEMSLKRPGDTRWSSHYGTLVNLIHLYSSIVDVLEYVGENGHDDSIRAEADDVLEIINSFEFVFVLHLMKQILRITHELSQVLQKKDQDIVNAMNLVNVAKSRLQIMREKDWDVLLADVSKFCSKYELEVLDMEDEFHRFRGKHSAEIVSSLVHAAAPTVLLTVSITAPSLLVLAADLPTRAAVRRSRSCSHSTPAPLLLFASCCHGAVDVASPLLSLPRCSVLLTVGCTNQPVRAAVVAVFESAAAIVVSITNSRCCPAVVMTLLFVAVFPRRHRFRGKHSAEIVSSLVHAAAPTVLLTVSITAPSLLVLAADLPTRAAVRRSRSCSHSTPAPLLLFASCCHGAVDVASPLLSLPRCSVLLTVGCTNQPVRAAVVAVFESTAAIVVSITNSRCCPAVVMTLLFVAVFPRRVACYAEAAAPIPEARIPPLQFLQLLAIAYSTFLRCL</sequence>
<dbReference type="InterPro" id="IPR012337">
    <property type="entry name" value="RNaseH-like_sf"/>
</dbReference>
<evidence type="ECO:0000259" key="1">
    <source>
        <dbReference type="Pfam" id="PF14291"/>
    </source>
</evidence>
<organism evidence="2">
    <name type="scientific">Salvia splendens</name>
    <name type="common">Scarlet sage</name>
    <dbReference type="NCBI Taxonomy" id="180675"/>
    <lineage>
        <taxon>Eukaryota</taxon>
        <taxon>Viridiplantae</taxon>
        <taxon>Streptophyta</taxon>
        <taxon>Embryophyta</taxon>
        <taxon>Tracheophyta</taxon>
        <taxon>Spermatophyta</taxon>
        <taxon>Magnoliopsida</taxon>
        <taxon>eudicotyledons</taxon>
        <taxon>Gunneridae</taxon>
        <taxon>Pentapetalae</taxon>
        <taxon>asterids</taxon>
        <taxon>lamiids</taxon>
        <taxon>Lamiales</taxon>
        <taxon>Lamiaceae</taxon>
        <taxon>Nepetoideae</taxon>
        <taxon>Mentheae</taxon>
        <taxon>Salviinae</taxon>
        <taxon>Salvia</taxon>
        <taxon>Salvia subgen. Calosphace</taxon>
        <taxon>core Calosphace</taxon>
    </lineage>
</organism>
<proteinExistence type="predicted"/>
<evidence type="ECO:0000313" key="3">
    <source>
        <dbReference type="Proteomes" id="UP000298416"/>
    </source>
</evidence>
<dbReference type="EMBL" id="PNBA02000003">
    <property type="protein sequence ID" value="KAG6431037.1"/>
    <property type="molecule type" value="Genomic_DNA"/>
</dbReference>
<dbReference type="Pfam" id="PF14291">
    <property type="entry name" value="DUF4371"/>
    <property type="match status" value="1"/>
</dbReference>
<dbReference type="InterPro" id="IPR055298">
    <property type="entry name" value="AtLOH3-like"/>
</dbReference>
<comment type="caution">
    <text evidence="2">The sequence shown here is derived from an EMBL/GenBank/DDBJ whole genome shotgun (WGS) entry which is preliminary data.</text>
</comment>
<dbReference type="InterPro" id="IPR025398">
    <property type="entry name" value="DUF4371"/>
</dbReference>
<dbReference type="Proteomes" id="UP000298416">
    <property type="component" value="Unassembled WGS sequence"/>
</dbReference>
<evidence type="ECO:0000313" key="2">
    <source>
        <dbReference type="EMBL" id="KAG6431037.1"/>
    </source>
</evidence>
<dbReference type="SUPFAM" id="SSF53098">
    <property type="entry name" value="Ribonuclease H-like"/>
    <property type="match status" value="1"/>
</dbReference>
<dbReference type="PANTHER" id="PTHR11697">
    <property type="entry name" value="GENERAL TRANSCRIPTION FACTOR 2-RELATED ZINC FINGER PROTEIN"/>
    <property type="match status" value="1"/>
</dbReference>
<name>A0A8X9A6T2_SALSN</name>
<reference evidence="2" key="1">
    <citation type="submission" date="2018-01" db="EMBL/GenBank/DDBJ databases">
        <authorList>
            <person name="Mao J.F."/>
        </authorList>
    </citation>
    <scope>NUCLEOTIDE SEQUENCE</scope>
    <source>
        <strain evidence="2">Huo1</strain>
        <tissue evidence="2">Leaf</tissue>
    </source>
</reference>
<accession>A0A8X9A6T2</accession>
<feature type="domain" description="DUF4371" evidence="1">
    <location>
        <begin position="1"/>
        <end position="88"/>
    </location>
</feature>
<dbReference type="PANTHER" id="PTHR11697:SF230">
    <property type="entry name" value="ZINC FINGER, MYM DOMAIN CONTAINING 1"/>
    <property type="match status" value="1"/>
</dbReference>
<gene>
    <name evidence="2" type="ORF">SASPL_109112</name>
</gene>
<reference evidence="2" key="2">
    <citation type="submission" date="2020-08" db="EMBL/GenBank/DDBJ databases">
        <title>Plant Genome Project.</title>
        <authorList>
            <person name="Zhang R.-G."/>
        </authorList>
    </citation>
    <scope>NUCLEOTIDE SEQUENCE</scope>
    <source>
        <strain evidence="2">Huo1</strain>
        <tissue evidence="2">Leaf</tissue>
    </source>
</reference>
<protein>
    <recommendedName>
        <fullName evidence="1">DUF4371 domain-containing protein</fullName>
    </recommendedName>
</protein>
<dbReference type="AlphaFoldDB" id="A0A8X9A6T2"/>